<sequence>MNQFYIDKVDKLRANIPPVSAPPSSWPRSTSPFSFSFASAGKIAKVISAMKSTEALGLDEVPVSF</sequence>
<organism evidence="1 2">
    <name type="scientific">Caligus rogercresseyi</name>
    <name type="common">Sea louse</name>
    <dbReference type="NCBI Taxonomy" id="217165"/>
    <lineage>
        <taxon>Eukaryota</taxon>
        <taxon>Metazoa</taxon>
        <taxon>Ecdysozoa</taxon>
        <taxon>Arthropoda</taxon>
        <taxon>Crustacea</taxon>
        <taxon>Multicrustacea</taxon>
        <taxon>Hexanauplia</taxon>
        <taxon>Copepoda</taxon>
        <taxon>Siphonostomatoida</taxon>
        <taxon>Caligidae</taxon>
        <taxon>Caligus</taxon>
    </lineage>
</organism>
<dbReference type="Proteomes" id="UP000595437">
    <property type="component" value="Chromosome 5"/>
</dbReference>
<proteinExistence type="predicted"/>
<name>A0A7T8KFR8_CALRO</name>
<protein>
    <submittedName>
        <fullName evidence="1">Uncharacterized protein</fullName>
    </submittedName>
</protein>
<gene>
    <name evidence="1" type="ORF">FKW44_008142</name>
</gene>
<accession>A0A7T8KFR8</accession>
<dbReference type="EMBL" id="CP045894">
    <property type="protein sequence ID" value="QQP55081.1"/>
    <property type="molecule type" value="Genomic_DNA"/>
</dbReference>
<evidence type="ECO:0000313" key="2">
    <source>
        <dbReference type="Proteomes" id="UP000595437"/>
    </source>
</evidence>
<reference evidence="2" key="1">
    <citation type="submission" date="2021-01" db="EMBL/GenBank/DDBJ databases">
        <title>Caligus Genome Assembly.</title>
        <authorList>
            <person name="Gallardo-Escarate C."/>
        </authorList>
    </citation>
    <scope>NUCLEOTIDE SEQUENCE [LARGE SCALE GENOMIC DNA]</scope>
</reference>
<dbReference type="AlphaFoldDB" id="A0A7T8KFR8"/>
<evidence type="ECO:0000313" key="1">
    <source>
        <dbReference type="EMBL" id="QQP55081.1"/>
    </source>
</evidence>
<keyword evidence="2" id="KW-1185">Reference proteome</keyword>